<sequence>MMGEVLATPRQATPAWSHSVVIPLRAIRRWRPPNAARAVPAGAQHSARIYRCLRRSATVWHRNPGA</sequence>
<dbReference type="HOGENOM" id="CLU_2848809_0_0_6"/>
<name>G7TIH3_XANOB</name>
<accession>G7TIH3</accession>
<organism evidence="1 2">
    <name type="scientific">Xanthomonas oryzae pv. oryzicola (strain BLS256)</name>
    <dbReference type="NCBI Taxonomy" id="383407"/>
    <lineage>
        <taxon>Bacteria</taxon>
        <taxon>Pseudomonadati</taxon>
        <taxon>Pseudomonadota</taxon>
        <taxon>Gammaproteobacteria</taxon>
        <taxon>Lysobacterales</taxon>
        <taxon>Lysobacteraceae</taxon>
        <taxon>Xanthomonas</taxon>
    </lineage>
</organism>
<dbReference type="Proteomes" id="UP000008851">
    <property type="component" value="Chromosome"/>
</dbReference>
<proteinExistence type="predicted"/>
<dbReference type="EMBL" id="CP003057">
    <property type="protein sequence ID" value="AEQ98086.1"/>
    <property type="molecule type" value="Genomic_DNA"/>
</dbReference>
<dbReference type="AlphaFoldDB" id="G7TIH3"/>
<protein>
    <submittedName>
        <fullName evidence="1">Uncharacterized protein</fullName>
    </submittedName>
</protein>
<dbReference type="KEGG" id="xor:XOC_3998"/>
<evidence type="ECO:0000313" key="1">
    <source>
        <dbReference type="EMBL" id="AEQ98086.1"/>
    </source>
</evidence>
<gene>
    <name evidence="1" type="ORF">XOC_3998</name>
</gene>
<evidence type="ECO:0000313" key="2">
    <source>
        <dbReference type="Proteomes" id="UP000008851"/>
    </source>
</evidence>
<reference evidence="1 2" key="1">
    <citation type="journal article" date="2011" name="J. Bacteriol.">
        <title>Two new complete genome sequences offer insight into host and tissue specificity of plant pathogenic Xanthomonas spp.</title>
        <authorList>
            <person name="Bogdanove A.J."/>
            <person name="Koebnik R."/>
            <person name="Lu H."/>
            <person name="Furutani A."/>
            <person name="Angiuoli S.V."/>
            <person name="Patil P.B."/>
            <person name="Van Sluys M.A."/>
            <person name="Ryan R.P."/>
            <person name="Meyer D.F."/>
            <person name="Han S.W."/>
            <person name="Aparna G."/>
            <person name="Rajaram M."/>
            <person name="Delcher A.L."/>
            <person name="Phillippy A.M."/>
            <person name="Puiu D."/>
            <person name="Schatz M.C."/>
            <person name="Shumway M."/>
            <person name="Sommer D.D."/>
            <person name="Trapnell C."/>
            <person name="Benahmed F."/>
            <person name="Dimitrov G."/>
            <person name="Madupu R."/>
            <person name="Radune D."/>
            <person name="Sullivan S."/>
            <person name="Jha G."/>
            <person name="Ishihara H."/>
            <person name="Lee S.W."/>
            <person name="Pandey A."/>
            <person name="Sharma V."/>
            <person name="Sriariyanun M."/>
            <person name="Szurek B."/>
            <person name="Vera-Cruz C.M."/>
            <person name="Dorman K.S."/>
            <person name="Ronald P.C."/>
            <person name="Verdier V."/>
            <person name="Dow J.M."/>
            <person name="Sonti R.V."/>
            <person name="Tsuge S."/>
            <person name="Brendel V.P."/>
            <person name="Rabinowicz P.D."/>
            <person name="Leach J.E."/>
            <person name="White F.F."/>
            <person name="Salzberg S.L."/>
        </authorList>
    </citation>
    <scope>NUCLEOTIDE SEQUENCE [LARGE SCALE GENOMIC DNA]</scope>
    <source>
        <strain evidence="1 2">BLS256</strain>
    </source>
</reference>